<protein>
    <submittedName>
        <fullName evidence="2">Unannotated protein</fullName>
    </submittedName>
</protein>
<gene>
    <name evidence="2" type="ORF">UFOPK2761_00350</name>
</gene>
<keyword evidence="1" id="KW-0472">Membrane</keyword>
<dbReference type="AlphaFoldDB" id="A0A6J6S1M5"/>
<keyword evidence="1" id="KW-0812">Transmembrane</keyword>
<feature type="transmembrane region" description="Helical" evidence="1">
    <location>
        <begin position="46"/>
        <end position="72"/>
    </location>
</feature>
<feature type="transmembrane region" description="Helical" evidence="1">
    <location>
        <begin position="79"/>
        <end position="105"/>
    </location>
</feature>
<proteinExistence type="predicted"/>
<evidence type="ECO:0000313" key="2">
    <source>
        <dbReference type="EMBL" id="CAB4728860.1"/>
    </source>
</evidence>
<organism evidence="2">
    <name type="scientific">freshwater metagenome</name>
    <dbReference type="NCBI Taxonomy" id="449393"/>
    <lineage>
        <taxon>unclassified sequences</taxon>
        <taxon>metagenomes</taxon>
        <taxon>ecological metagenomes</taxon>
    </lineage>
</organism>
<keyword evidence="1" id="KW-1133">Transmembrane helix</keyword>
<sequence>MRAGDVVATVLVLLVLAVVGLLASVVGVAGVVDVDQNCGPEDCTRAVAFLGTAVVVASPWLALLPLGSWAVVRLVRRRSAWWVALLALPLGVLLFTLGVLVVVVAGG</sequence>
<name>A0A6J6S1M5_9ZZZZ</name>
<reference evidence="2" key="1">
    <citation type="submission" date="2020-05" db="EMBL/GenBank/DDBJ databases">
        <authorList>
            <person name="Chiriac C."/>
            <person name="Salcher M."/>
            <person name="Ghai R."/>
            <person name="Kavagutti S V."/>
        </authorList>
    </citation>
    <scope>NUCLEOTIDE SEQUENCE</scope>
</reference>
<evidence type="ECO:0000256" key="1">
    <source>
        <dbReference type="SAM" id="Phobius"/>
    </source>
</evidence>
<dbReference type="EMBL" id="CAEZYQ010000002">
    <property type="protein sequence ID" value="CAB4728860.1"/>
    <property type="molecule type" value="Genomic_DNA"/>
</dbReference>
<accession>A0A6J6S1M5</accession>